<keyword evidence="2 6" id="KW-0812">Transmembrane</keyword>
<dbReference type="PATRIC" id="fig|265546.4.peg.911"/>
<dbReference type="GO" id="GO:0005886">
    <property type="term" value="C:plasma membrane"/>
    <property type="evidence" value="ECO:0007669"/>
    <property type="project" value="TreeGrafter"/>
</dbReference>
<dbReference type="PROSITE" id="PS00428">
    <property type="entry name" value="FTSW_RODA_SPOVE"/>
    <property type="match status" value="1"/>
</dbReference>
<dbReference type="AlphaFoldDB" id="A0A0D0H0X0"/>
<evidence type="ECO:0000256" key="2">
    <source>
        <dbReference type="ARBA" id="ARBA00022692"/>
    </source>
</evidence>
<dbReference type="InterPro" id="IPR018365">
    <property type="entry name" value="Cell_cycle_FtsW-rel_CS"/>
</dbReference>
<feature type="transmembrane region" description="Helical" evidence="6">
    <location>
        <begin position="354"/>
        <end position="374"/>
    </location>
</feature>
<dbReference type="InterPro" id="IPR001182">
    <property type="entry name" value="FtsW/RodA"/>
</dbReference>
<evidence type="ECO:0000256" key="1">
    <source>
        <dbReference type="ARBA" id="ARBA00004141"/>
    </source>
</evidence>
<protein>
    <submittedName>
        <fullName evidence="7">Rod shape-determining protein RodA</fullName>
    </submittedName>
</protein>
<evidence type="ECO:0000313" key="7">
    <source>
        <dbReference type="EMBL" id="KIP21691.1"/>
    </source>
</evidence>
<evidence type="ECO:0000256" key="5">
    <source>
        <dbReference type="ARBA" id="ARBA00023136"/>
    </source>
</evidence>
<dbReference type="GO" id="GO:0015648">
    <property type="term" value="F:lipid-linked peptidoglycan transporter activity"/>
    <property type="evidence" value="ECO:0007669"/>
    <property type="project" value="TreeGrafter"/>
</dbReference>
<sequence>MENEKTVQSKIDYHLLFILFLIAIVSAIAIESARETLPAKLQHINFAQKQLMWYGVGAVVIAVTMLVDYDRLFKIAWYLYGFGMILLLGLELNVPGTLTIKGATSWYNLPGGNFQPSELMKIFMIIVISRIIVNHREKYHDPTLQDDLKLLGKIALSLLPPLFLLVRQPDMGMSMVFMAIAGSLILVSGIRLRIIAAIVGLAVLGATSFIVAFLYFPDVLKIQQYQLNRFYGWLNPYEYSSDQGFQLIKSLLAIGSGELYGKGYKNLDVYLPESHTDFIFSIIGEQFGFIGASIVVSLFFLLIYRMIQIALECHDPFGSYLCAGVIGMITFQVFQNVGMTIGLLPITGLPLPFVSYGGSSLATYMLAIGLVLNVRSRTQKFMFSAEQS</sequence>
<feature type="transmembrane region" description="Helical" evidence="6">
    <location>
        <begin position="278"/>
        <end position="304"/>
    </location>
</feature>
<evidence type="ECO:0000313" key="8">
    <source>
        <dbReference type="Proteomes" id="UP000032047"/>
    </source>
</evidence>
<keyword evidence="5 6" id="KW-0472">Membrane</keyword>
<feature type="transmembrane region" description="Helical" evidence="6">
    <location>
        <begin position="13"/>
        <end position="30"/>
    </location>
</feature>
<gene>
    <name evidence="7" type="ORF">JV16_00891</name>
</gene>
<evidence type="ECO:0000256" key="6">
    <source>
        <dbReference type="SAM" id="Phobius"/>
    </source>
</evidence>
<dbReference type="GO" id="GO:0032153">
    <property type="term" value="C:cell division site"/>
    <property type="evidence" value="ECO:0007669"/>
    <property type="project" value="TreeGrafter"/>
</dbReference>
<dbReference type="Pfam" id="PF01098">
    <property type="entry name" value="FTSW_RODA_SPOVE"/>
    <property type="match status" value="1"/>
</dbReference>
<dbReference type="PANTHER" id="PTHR30474:SF1">
    <property type="entry name" value="PEPTIDOGLYCAN GLYCOSYLTRANSFERASE MRDB"/>
    <property type="match status" value="1"/>
</dbReference>
<dbReference type="GO" id="GO:0051301">
    <property type="term" value="P:cell division"/>
    <property type="evidence" value="ECO:0007669"/>
    <property type="project" value="InterPro"/>
</dbReference>
<feature type="transmembrane region" description="Helical" evidence="6">
    <location>
        <begin position="316"/>
        <end position="334"/>
    </location>
</feature>
<name>A0A0D0H0X0_9BACL</name>
<evidence type="ECO:0000256" key="3">
    <source>
        <dbReference type="ARBA" id="ARBA00022960"/>
    </source>
</evidence>
<dbReference type="PANTHER" id="PTHR30474">
    <property type="entry name" value="CELL CYCLE PROTEIN"/>
    <property type="match status" value="1"/>
</dbReference>
<proteinExistence type="predicted"/>
<comment type="subcellular location">
    <subcellularLocation>
        <location evidence="1">Membrane</location>
        <topology evidence="1">Multi-pass membrane protein</topology>
    </subcellularLocation>
</comment>
<keyword evidence="3" id="KW-0133">Cell shape</keyword>
<dbReference type="Proteomes" id="UP000032047">
    <property type="component" value="Unassembled WGS sequence"/>
</dbReference>
<feature type="transmembrane region" description="Helical" evidence="6">
    <location>
        <begin position="75"/>
        <end position="94"/>
    </location>
</feature>
<organism evidence="7 8">
    <name type="scientific">Anoxybacillus ayderensis</name>
    <dbReference type="NCBI Taxonomy" id="265546"/>
    <lineage>
        <taxon>Bacteria</taxon>
        <taxon>Bacillati</taxon>
        <taxon>Bacillota</taxon>
        <taxon>Bacilli</taxon>
        <taxon>Bacillales</taxon>
        <taxon>Anoxybacillaceae</taxon>
        <taxon>Anoxybacillus</taxon>
    </lineage>
</organism>
<feature type="transmembrane region" description="Helical" evidence="6">
    <location>
        <begin position="51"/>
        <end position="69"/>
    </location>
</feature>
<keyword evidence="4 6" id="KW-1133">Transmembrane helix</keyword>
<keyword evidence="8" id="KW-1185">Reference proteome</keyword>
<evidence type="ECO:0000256" key="4">
    <source>
        <dbReference type="ARBA" id="ARBA00022989"/>
    </source>
</evidence>
<comment type="caution">
    <text evidence="7">The sequence shown here is derived from an EMBL/GenBank/DDBJ whole genome shotgun (WGS) entry which is preliminary data.</text>
</comment>
<accession>A0A0D0H0X0</accession>
<feature type="transmembrane region" description="Helical" evidence="6">
    <location>
        <begin position="194"/>
        <end position="216"/>
    </location>
</feature>
<dbReference type="RefSeq" id="WP_042534458.1">
    <property type="nucleotide sequence ID" value="NZ_JXTG01000003.1"/>
</dbReference>
<dbReference type="EMBL" id="JXTG01000003">
    <property type="protein sequence ID" value="KIP21691.1"/>
    <property type="molecule type" value="Genomic_DNA"/>
</dbReference>
<dbReference type="GO" id="GO:0008360">
    <property type="term" value="P:regulation of cell shape"/>
    <property type="evidence" value="ECO:0007669"/>
    <property type="project" value="UniProtKB-KW"/>
</dbReference>
<feature type="transmembrane region" description="Helical" evidence="6">
    <location>
        <begin position="171"/>
        <end position="187"/>
    </location>
</feature>
<reference evidence="7 8" key="1">
    <citation type="submission" date="2015-01" db="EMBL/GenBank/DDBJ databases">
        <title>Genome sequence of Anoxybacillus ayderensis strain AB04.</title>
        <authorList>
            <person name="Belduz A.O."/>
            <person name="Canakci S."/>
            <person name="Chan K.-G."/>
            <person name="Kahar U.M."/>
            <person name="Yaakob A.S."/>
            <person name="Chan C.S."/>
            <person name="Goh K.M."/>
        </authorList>
    </citation>
    <scope>NUCLEOTIDE SEQUENCE [LARGE SCALE GENOMIC DNA]</scope>
    <source>
        <strain evidence="7 8">AB04</strain>
    </source>
</reference>